<proteinExistence type="predicted"/>
<keyword evidence="1" id="KW-0812">Transmembrane</keyword>
<feature type="transmembrane region" description="Helical" evidence="1">
    <location>
        <begin position="98"/>
        <end position="118"/>
    </location>
</feature>
<keyword evidence="3" id="KW-1185">Reference proteome</keyword>
<dbReference type="EMBL" id="JACRYT010000002">
    <property type="protein sequence ID" value="MBC6678787.1"/>
    <property type="molecule type" value="Genomic_DNA"/>
</dbReference>
<keyword evidence="1" id="KW-0472">Membrane</keyword>
<gene>
    <name evidence="2" type="ORF">H9L42_02970</name>
</gene>
<reference evidence="2" key="1">
    <citation type="submission" date="2020-08" db="EMBL/GenBank/DDBJ databases">
        <title>Genome public.</title>
        <authorList>
            <person name="Liu C."/>
            <person name="Sun Q."/>
        </authorList>
    </citation>
    <scope>NUCLEOTIDE SEQUENCE</scope>
    <source>
        <strain evidence="2">BX12</strain>
    </source>
</reference>
<feature type="transmembrane region" description="Helical" evidence="1">
    <location>
        <begin position="202"/>
        <end position="218"/>
    </location>
</feature>
<evidence type="ECO:0000313" key="3">
    <source>
        <dbReference type="Proteomes" id="UP000602647"/>
    </source>
</evidence>
<organism evidence="2 3">
    <name type="scientific">Zhenpiania hominis</name>
    <dbReference type="NCBI Taxonomy" id="2763644"/>
    <lineage>
        <taxon>Bacteria</taxon>
        <taxon>Bacillati</taxon>
        <taxon>Bacillota</taxon>
        <taxon>Clostridia</taxon>
        <taxon>Peptostreptococcales</taxon>
        <taxon>Anaerovoracaceae</taxon>
        <taxon>Zhenpiania</taxon>
    </lineage>
</organism>
<protein>
    <submittedName>
        <fullName evidence="2">DUF3169 family protein</fullName>
    </submittedName>
</protein>
<feature type="transmembrane region" description="Helical" evidence="1">
    <location>
        <begin position="47"/>
        <end position="70"/>
    </location>
</feature>
<evidence type="ECO:0000256" key="1">
    <source>
        <dbReference type="SAM" id="Phobius"/>
    </source>
</evidence>
<feature type="transmembrane region" description="Helical" evidence="1">
    <location>
        <begin position="224"/>
        <end position="243"/>
    </location>
</feature>
<name>A0A923NIM5_9FIRM</name>
<dbReference type="AlphaFoldDB" id="A0A923NIM5"/>
<dbReference type="Proteomes" id="UP000602647">
    <property type="component" value="Unassembled WGS sequence"/>
</dbReference>
<comment type="caution">
    <text evidence="2">The sequence shown here is derived from an EMBL/GenBank/DDBJ whole genome shotgun (WGS) entry which is preliminary data.</text>
</comment>
<keyword evidence="1" id="KW-1133">Transmembrane helix</keyword>
<evidence type="ECO:0000313" key="2">
    <source>
        <dbReference type="EMBL" id="MBC6678787.1"/>
    </source>
</evidence>
<dbReference type="RefSeq" id="WP_187301965.1">
    <property type="nucleotide sequence ID" value="NZ_JACRYT010000002.1"/>
</dbReference>
<feature type="transmembrane region" description="Helical" evidence="1">
    <location>
        <begin position="124"/>
        <end position="146"/>
    </location>
</feature>
<accession>A0A923NIM5</accession>
<feature type="transmembrane region" description="Helical" evidence="1">
    <location>
        <begin position="12"/>
        <end position="35"/>
    </location>
</feature>
<sequence length="256" mass="29642">MKKQSIFEKVLRILPLVLFFAILMGMYFCAVWNAAGAEGALGSLRVLFLLCVGIWTLYLLFFGIWMHGFLRKIKAAARQKSAAAEFFDAVEERRETVLYLYELTTFLSILLCFLTLYFSTRFEMGYLSVILPLLSACLFFIIILEIQMRRLKKGMRLYFPKQKGNVYGSGWLGFSLGEWMQSSDEGEQMIVYKAVYRTYRKVKAACVFLFVFFGMLTVCGDLSPGPMMVAALFRGMLTCIFYYERKRLRNAAWEKD</sequence>